<dbReference type="KEGG" id="tpi:TREPR_2742"/>
<evidence type="ECO:0000313" key="9">
    <source>
        <dbReference type="EMBL" id="AEF85408.1"/>
    </source>
</evidence>
<dbReference type="Pfam" id="PF02659">
    <property type="entry name" value="Mntp"/>
    <property type="match status" value="1"/>
</dbReference>
<proteinExistence type="inferred from homology"/>
<reference evidence="9 10" key="2">
    <citation type="journal article" date="2011" name="ISME J.">
        <title>RNA-seq reveals cooperative metabolic interactions between two termite-gut spirochete species in co-culture.</title>
        <authorList>
            <person name="Rosenthal A.Z."/>
            <person name="Matson E.G."/>
            <person name="Eldar A."/>
            <person name="Leadbetter J.R."/>
        </authorList>
    </citation>
    <scope>NUCLEOTIDE SEQUENCE [LARGE SCALE GENOMIC DNA]</scope>
    <source>
        <strain evidence="10">ATCC BAA-887 / DSM 12427 / ZAS-2</strain>
    </source>
</reference>
<keyword evidence="3 8" id="KW-0812">Transmembrane</keyword>
<evidence type="ECO:0000256" key="2">
    <source>
        <dbReference type="ARBA" id="ARBA00022475"/>
    </source>
</evidence>
<evidence type="ECO:0000313" key="10">
    <source>
        <dbReference type="Proteomes" id="UP000009223"/>
    </source>
</evidence>
<dbReference type="InterPro" id="IPR003810">
    <property type="entry name" value="Mntp/YtaF"/>
</dbReference>
<keyword evidence="7 8" id="KW-0464">Manganese</keyword>
<dbReference type="GO" id="GO:0005886">
    <property type="term" value="C:plasma membrane"/>
    <property type="evidence" value="ECO:0007669"/>
    <property type="project" value="UniProtKB-SubCell"/>
</dbReference>
<feature type="transmembrane region" description="Helical" evidence="8">
    <location>
        <begin position="175"/>
        <end position="192"/>
    </location>
</feature>
<evidence type="ECO:0000256" key="7">
    <source>
        <dbReference type="ARBA" id="ARBA00023211"/>
    </source>
</evidence>
<feature type="transmembrane region" description="Helical" evidence="8">
    <location>
        <begin position="41"/>
        <end position="63"/>
    </location>
</feature>
<dbReference type="Proteomes" id="UP000009223">
    <property type="component" value="Chromosome"/>
</dbReference>
<dbReference type="STRING" id="545694.TREPR_2742"/>
<evidence type="ECO:0000256" key="5">
    <source>
        <dbReference type="ARBA" id="ARBA00023065"/>
    </source>
</evidence>
<dbReference type="EMBL" id="CP001843">
    <property type="protein sequence ID" value="AEF85408.1"/>
    <property type="molecule type" value="Genomic_DNA"/>
</dbReference>
<feature type="transmembrane region" description="Helical" evidence="8">
    <location>
        <begin position="143"/>
        <end position="163"/>
    </location>
</feature>
<keyword evidence="8" id="KW-0997">Cell inner membrane</keyword>
<dbReference type="HOGENOM" id="CLU_096410_3_0_12"/>
<reference evidence="10" key="1">
    <citation type="submission" date="2009-12" db="EMBL/GenBank/DDBJ databases">
        <title>Complete sequence of Treponema primitia strain ZAS-2.</title>
        <authorList>
            <person name="Tetu S.G."/>
            <person name="Matson E."/>
            <person name="Ren Q."/>
            <person name="Seshadri R."/>
            <person name="Elbourne L."/>
            <person name="Hassan K.A."/>
            <person name="Durkin A."/>
            <person name="Radune D."/>
            <person name="Mohamoud Y."/>
            <person name="Shay R."/>
            <person name="Jin S."/>
            <person name="Zhang X."/>
            <person name="Lucey K."/>
            <person name="Ballor N.R."/>
            <person name="Ottesen E."/>
            <person name="Rosenthal R."/>
            <person name="Allen A."/>
            <person name="Leadbetter J.R."/>
            <person name="Paulsen I.T."/>
        </authorList>
    </citation>
    <scope>NUCLEOTIDE SEQUENCE [LARGE SCALE GENOMIC DNA]</scope>
    <source>
        <strain evidence="10">ATCC BAA-887 / DSM 12427 / ZAS-2</strain>
    </source>
</reference>
<keyword evidence="5 8" id="KW-0406">Ion transport</keyword>
<sequence>MLSVVLMGISLSMDACAVSISAGVSIPGLQKFHIFRASSFFGIFQFLMPIIGFYLGKSFVFYIVNFDHWIAFALLAFIGGKMIFETLSKRDKDQEEKTLEESHAEKKSGDIRDIKTLLILALATSIDALAVGISLSIMDQGIWLSAALIGGITFTICILGFDFGKRIGMIVAKGAQLAGGIILIGIGVKIVVEHLFL</sequence>
<keyword evidence="4 8" id="KW-1133">Transmembrane helix</keyword>
<evidence type="ECO:0000256" key="6">
    <source>
        <dbReference type="ARBA" id="ARBA00023136"/>
    </source>
</evidence>
<feature type="transmembrane region" description="Helical" evidence="8">
    <location>
        <begin position="116"/>
        <end position="137"/>
    </location>
</feature>
<dbReference type="PANTHER" id="PTHR35529">
    <property type="entry name" value="MANGANESE EFFLUX PUMP MNTP-RELATED"/>
    <property type="match status" value="1"/>
</dbReference>
<keyword evidence="2 8" id="KW-1003">Cell membrane</keyword>
<keyword evidence="10" id="KW-1185">Reference proteome</keyword>
<feature type="transmembrane region" description="Helical" evidence="8">
    <location>
        <begin position="6"/>
        <end position="29"/>
    </location>
</feature>
<comment type="function">
    <text evidence="8">Probably functions as a manganese efflux pump.</text>
</comment>
<evidence type="ECO:0000256" key="8">
    <source>
        <dbReference type="HAMAP-Rule" id="MF_01521"/>
    </source>
</evidence>
<keyword evidence="6 8" id="KW-0472">Membrane</keyword>
<dbReference type="InterPro" id="IPR022929">
    <property type="entry name" value="Put_MntP"/>
</dbReference>
<feature type="transmembrane region" description="Helical" evidence="8">
    <location>
        <begin position="69"/>
        <end position="87"/>
    </location>
</feature>
<dbReference type="eggNOG" id="COG1971">
    <property type="taxonomic scope" value="Bacteria"/>
</dbReference>
<comment type="similarity">
    <text evidence="8">Belongs to the MntP (TC 9.B.29) family.</text>
</comment>
<organism evidence="9 10">
    <name type="scientific">Treponema primitia (strain ATCC BAA-887 / DSM 12427 / ZAS-2)</name>
    <dbReference type="NCBI Taxonomy" id="545694"/>
    <lineage>
        <taxon>Bacteria</taxon>
        <taxon>Pseudomonadati</taxon>
        <taxon>Spirochaetota</taxon>
        <taxon>Spirochaetia</taxon>
        <taxon>Spirochaetales</taxon>
        <taxon>Treponemataceae</taxon>
        <taxon>Treponema</taxon>
    </lineage>
</organism>
<evidence type="ECO:0000256" key="3">
    <source>
        <dbReference type="ARBA" id="ARBA00022692"/>
    </source>
</evidence>
<gene>
    <name evidence="8" type="primary">mntP</name>
    <name evidence="9" type="ordered locus">TREPR_2742</name>
</gene>
<name>F5YQJ4_TREPZ</name>
<evidence type="ECO:0000256" key="4">
    <source>
        <dbReference type="ARBA" id="ARBA00022989"/>
    </source>
</evidence>
<dbReference type="RefSeq" id="WP_015707487.1">
    <property type="nucleotide sequence ID" value="NC_015578.1"/>
</dbReference>
<evidence type="ECO:0000256" key="1">
    <source>
        <dbReference type="ARBA" id="ARBA00022448"/>
    </source>
</evidence>
<dbReference type="PANTHER" id="PTHR35529:SF1">
    <property type="entry name" value="MANGANESE EFFLUX PUMP MNTP-RELATED"/>
    <property type="match status" value="1"/>
</dbReference>
<protein>
    <recommendedName>
        <fullName evidence="8">Putative manganese efflux pump MntP</fullName>
    </recommendedName>
</protein>
<dbReference type="AlphaFoldDB" id="F5YQJ4"/>
<keyword evidence="1 8" id="KW-0813">Transport</keyword>
<dbReference type="HAMAP" id="MF_01521">
    <property type="entry name" value="MntP_pump"/>
    <property type="match status" value="1"/>
</dbReference>
<dbReference type="GO" id="GO:0005384">
    <property type="term" value="F:manganese ion transmembrane transporter activity"/>
    <property type="evidence" value="ECO:0007669"/>
    <property type="project" value="UniProtKB-UniRule"/>
</dbReference>
<accession>F5YQJ4</accession>
<comment type="subcellular location">
    <subcellularLocation>
        <location evidence="8">Cell inner membrane</location>
        <topology evidence="8">Multi-pass membrane protein</topology>
    </subcellularLocation>
</comment>
<dbReference type="OrthoDB" id="9811590at2"/>